<keyword evidence="1" id="KW-0175">Coiled coil</keyword>
<dbReference type="RefSeq" id="WP_141771974.1">
    <property type="nucleotide sequence ID" value="NZ_FMAU01000004.1"/>
</dbReference>
<proteinExistence type="predicted"/>
<dbReference type="Pfam" id="PF12841">
    <property type="entry name" value="YvrJ"/>
    <property type="match status" value="1"/>
</dbReference>
<keyword evidence="4" id="KW-1185">Reference proteome</keyword>
<evidence type="ECO:0000313" key="4">
    <source>
        <dbReference type="Proteomes" id="UP000181997"/>
    </source>
</evidence>
<protein>
    <submittedName>
        <fullName evidence="3">YvrJ protein family protein</fullName>
    </submittedName>
</protein>
<evidence type="ECO:0000313" key="3">
    <source>
        <dbReference type="EMBL" id="SCC26350.1"/>
    </source>
</evidence>
<dbReference type="EMBL" id="FMAU01000004">
    <property type="protein sequence ID" value="SCC26350.1"/>
    <property type="molecule type" value="Genomic_DNA"/>
</dbReference>
<dbReference type="AlphaFoldDB" id="A0A1C4D551"/>
<reference evidence="4" key="1">
    <citation type="submission" date="2016-08" db="EMBL/GenBank/DDBJ databases">
        <authorList>
            <person name="Varghese N."/>
            <person name="Submissions Spin"/>
        </authorList>
    </citation>
    <scope>NUCLEOTIDE SEQUENCE [LARGE SCALE GENOMIC DNA]</scope>
    <source>
        <strain evidence="4">SGD-1123</strain>
    </source>
</reference>
<gene>
    <name evidence="3" type="ORF">GA0061094_3565</name>
</gene>
<keyword evidence="2" id="KW-0472">Membrane</keyword>
<dbReference type="Proteomes" id="UP000181997">
    <property type="component" value="Unassembled WGS sequence"/>
</dbReference>
<evidence type="ECO:0000256" key="1">
    <source>
        <dbReference type="SAM" id="Coils"/>
    </source>
</evidence>
<evidence type="ECO:0000256" key="2">
    <source>
        <dbReference type="SAM" id="Phobius"/>
    </source>
</evidence>
<dbReference type="InterPro" id="IPR024419">
    <property type="entry name" value="YvrJ"/>
</dbReference>
<keyword evidence="2" id="KW-0812">Transmembrane</keyword>
<feature type="coiled-coil region" evidence="1">
    <location>
        <begin position="24"/>
        <end position="51"/>
    </location>
</feature>
<keyword evidence="2" id="KW-1133">Transmembrane helix</keyword>
<organism evidence="3 4">
    <name type="scientific">[Bacillus] enclensis</name>
    <dbReference type="NCBI Taxonomy" id="1402860"/>
    <lineage>
        <taxon>Bacteria</taxon>
        <taxon>Bacillati</taxon>
        <taxon>Bacillota</taxon>
        <taxon>Bacilli</taxon>
        <taxon>Bacillales</taxon>
        <taxon>Bacillaceae</taxon>
        <taxon>Rossellomorea</taxon>
    </lineage>
</organism>
<feature type="transmembrane region" description="Helical" evidence="2">
    <location>
        <begin position="6"/>
        <end position="25"/>
    </location>
</feature>
<accession>A0A1C4D551</accession>
<name>A0A1C4D551_9BACI</name>
<sequence length="54" mass="6112">MEYSVFIQLLGNFGFPIAVTLFLLVKLEKKLEQLELAIHALSKAFSKQEGKSDK</sequence>